<reference evidence="3 4" key="1">
    <citation type="submission" date="2016-10" db="EMBL/GenBank/DDBJ databases">
        <authorList>
            <person name="de Groot N.N."/>
        </authorList>
    </citation>
    <scope>NUCLEOTIDE SEQUENCE [LARGE SCALE GENOMIC DNA]</scope>
    <source>
        <strain evidence="3 4">DSM 29619</strain>
    </source>
</reference>
<name>A0A1I1K7M2_9RHOB</name>
<evidence type="ECO:0000259" key="2">
    <source>
        <dbReference type="PROSITE" id="PS50206"/>
    </source>
</evidence>
<evidence type="ECO:0000313" key="4">
    <source>
        <dbReference type="Proteomes" id="UP000231644"/>
    </source>
</evidence>
<feature type="domain" description="Rhodanese" evidence="2">
    <location>
        <begin position="19"/>
        <end position="135"/>
    </location>
</feature>
<dbReference type="InterPro" id="IPR001763">
    <property type="entry name" value="Rhodanese-like_dom"/>
</dbReference>
<dbReference type="Gene3D" id="3.40.250.10">
    <property type="entry name" value="Rhodanese-like domain"/>
    <property type="match status" value="1"/>
</dbReference>
<protein>
    <submittedName>
        <fullName evidence="3">tRNA 2-selenouridine synthase</fullName>
    </submittedName>
</protein>
<keyword evidence="1" id="KW-0711">Selenium</keyword>
<sequence length="348" mass="37395">MPLALPPLPDLPRLGFDDIIDVRSPAEYAEDHMPGAISLPVLSNEERARVGTIYKQVDPFAARKVGAALVSRNAAAHIEGPLADRNGGWRPLVYCWRGGQRSGSFAVILNQIGWRAEVVEGGYRAYRRMVAAMLHDAPLPWSPVLIDGNTGTAKTRLLHHLAAQGAQVVDLEALAEHRGSLFGGLSGPQPAQKMFESRLAGALAGLDPARPVYLEAESNKIGDILIPGSLWKAMLGAPRIAVTAPLADRARHLIDTYAELTGDPAALSMIIDALRPYHAADQIADWQAQAKAREFSALAQGLMRDHYDPRYARSTARKAAVAAIVPLNDLSEGILRSAAAQILSIKGV</sequence>
<dbReference type="NCBIfam" id="TIGR03167">
    <property type="entry name" value="tRNA_sel_U_synt"/>
    <property type="match status" value="1"/>
</dbReference>
<dbReference type="PROSITE" id="PS50206">
    <property type="entry name" value="RHODANESE_3"/>
    <property type="match status" value="1"/>
</dbReference>
<dbReference type="Pfam" id="PF00581">
    <property type="entry name" value="Rhodanese"/>
    <property type="match status" value="1"/>
</dbReference>
<dbReference type="STRING" id="517719.SAMN05421762_1374"/>
<dbReference type="RefSeq" id="WP_093452360.1">
    <property type="nucleotide sequence ID" value="NZ_FNZG01000003.1"/>
</dbReference>
<dbReference type="GO" id="GO:0002098">
    <property type="term" value="P:tRNA wobble uridine modification"/>
    <property type="evidence" value="ECO:0007669"/>
    <property type="project" value="InterPro"/>
</dbReference>
<dbReference type="CDD" id="cd01520">
    <property type="entry name" value="RHOD_YbbB"/>
    <property type="match status" value="1"/>
</dbReference>
<dbReference type="SMART" id="SM00450">
    <property type="entry name" value="RHOD"/>
    <property type="match status" value="1"/>
</dbReference>
<dbReference type="OrthoDB" id="9808735at2"/>
<dbReference type="Pfam" id="PF26341">
    <property type="entry name" value="AAA_SelU"/>
    <property type="match status" value="1"/>
</dbReference>
<dbReference type="InterPro" id="IPR058840">
    <property type="entry name" value="AAA_SelU"/>
</dbReference>
<dbReference type="AlphaFoldDB" id="A0A1I1K7M2"/>
<dbReference type="NCBIfam" id="NF008752">
    <property type="entry name" value="PRK11784.1-4"/>
    <property type="match status" value="1"/>
</dbReference>
<dbReference type="NCBIfam" id="NF008750">
    <property type="entry name" value="PRK11784.1-2"/>
    <property type="match status" value="1"/>
</dbReference>
<evidence type="ECO:0000256" key="1">
    <source>
        <dbReference type="ARBA" id="ARBA00023266"/>
    </source>
</evidence>
<gene>
    <name evidence="3" type="ORF">SAMN05421762_1374</name>
</gene>
<dbReference type="Proteomes" id="UP000231644">
    <property type="component" value="Unassembled WGS sequence"/>
</dbReference>
<proteinExistence type="predicted"/>
<dbReference type="PANTHER" id="PTHR30401:SF0">
    <property type="entry name" value="TRNA 2-SELENOURIDINE SYNTHASE"/>
    <property type="match status" value="1"/>
</dbReference>
<dbReference type="InterPro" id="IPR036873">
    <property type="entry name" value="Rhodanese-like_dom_sf"/>
</dbReference>
<dbReference type="PANTHER" id="PTHR30401">
    <property type="entry name" value="TRNA 2-SELENOURIDINE SYNTHASE"/>
    <property type="match status" value="1"/>
</dbReference>
<dbReference type="InterPro" id="IPR017582">
    <property type="entry name" value="SelU"/>
</dbReference>
<organism evidence="3 4">
    <name type="scientific">Pseudooceanicola nitratireducens</name>
    <dbReference type="NCBI Taxonomy" id="517719"/>
    <lineage>
        <taxon>Bacteria</taxon>
        <taxon>Pseudomonadati</taxon>
        <taxon>Pseudomonadota</taxon>
        <taxon>Alphaproteobacteria</taxon>
        <taxon>Rhodobacterales</taxon>
        <taxon>Paracoccaceae</taxon>
        <taxon>Pseudooceanicola</taxon>
    </lineage>
</organism>
<accession>A0A1I1K7M2</accession>
<dbReference type="GO" id="GO:0043828">
    <property type="term" value="F:tRNA 2-selenouridine synthase activity"/>
    <property type="evidence" value="ECO:0007669"/>
    <property type="project" value="InterPro"/>
</dbReference>
<dbReference type="SUPFAM" id="SSF52821">
    <property type="entry name" value="Rhodanese/Cell cycle control phosphatase"/>
    <property type="match status" value="1"/>
</dbReference>
<keyword evidence="4" id="KW-1185">Reference proteome</keyword>
<evidence type="ECO:0000313" key="3">
    <source>
        <dbReference type="EMBL" id="SFC56939.1"/>
    </source>
</evidence>
<dbReference type="EMBL" id="FOLX01000001">
    <property type="protein sequence ID" value="SFC56939.1"/>
    <property type="molecule type" value="Genomic_DNA"/>
</dbReference>